<feature type="compositionally biased region" description="Basic and acidic residues" evidence="18">
    <location>
        <begin position="956"/>
        <end position="970"/>
    </location>
</feature>
<dbReference type="InterPro" id="IPR036598">
    <property type="entry name" value="GOLD_dom_sf"/>
</dbReference>
<evidence type="ECO:0000256" key="17">
    <source>
        <dbReference type="PROSITE-ProRule" id="PRU10141"/>
    </source>
</evidence>
<feature type="region of interest" description="Disordered" evidence="18">
    <location>
        <begin position="915"/>
        <end position="1000"/>
    </location>
</feature>
<comment type="similarity">
    <text evidence="2">Belongs to the pyrroline-5-carboxylate reductase family.</text>
</comment>
<dbReference type="Pfam" id="PF13897">
    <property type="entry name" value="GOLD_2"/>
    <property type="match status" value="1"/>
</dbReference>
<feature type="compositionally biased region" description="Basic and acidic residues" evidence="18">
    <location>
        <begin position="848"/>
        <end position="862"/>
    </location>
</feature>
<evidence type="ECO:0000256" key="1">
    <source>
        <dbReference type="ARBA" id="ARBA00004496"/>
    </source>
</evidence>
<evidence type="ECO:0000256" key="10">
    <source>
        <dbReference type="ARBA" id="ARBA00022840"/>
    </source>
</evidence>
<evidence type="ECO:0000256" key="14">
    <source>
        <dbReference type="ARBA" id="ARBA00054560"/>
    </source>
</evidence>
<dbReference type="FunFam" id="1.10.510.10:FF:000167">
    <property type="entry name" value="Tau tubulin kinase 1"/>
    <property type="match status" value="1"/>
</dbReference>
<dbReference type="EMBL" id="VCAZ01000085">
    <property type="protein sequence ID" value="TSQ46675.1"/>
    <property type="molecule type" value="Genomic_DNA"/>
</dbReference>
<keyword evidence="11" id="KW-0560">Oxidoreductase</keyword>
<feature type="region of interest" description="Disordered" evidence="18">
    <location>
        <begin position="390"/>
        <end position="416"/>
    </location>
</feature>
<proteinExistence type="inferred from homology"/>
<keyword evidence="4" id="KW-0963">Cytoplasm</keyword>
<dbReference type="GO" id="GO:0015630">
    <property type="term" value="C:microtubule cytoskeleton"/>
    <property type="evidence" value="ECO:0007669"/>
    <property type="project" value="UniProtKB-ARBA"/>
</dbReference>
<feature type="compositionally biased region" description="Low complexity" evidence="18">
    <location>
        <begin position="1070"/>
        <end position="1108"/>
    </location>
</feature>
<keyword evidence="9 21" id="KW-0418">Kinase</keyword>
<feature type="region of interest" description="Disordered" evidence="18">
    <location>
        <begin position="828"/>
        <end position="895"/>
    </location>
</feature>
<evidence type="ECO:0000256" key="18">
    <source>
        <dbReference type="SAM" id="MobiDB-lite"/>
    </source>
</evidence>
<sequence>MSGGQEQADILSPAALVRERWKVVKKIGGGGFGEIYEALDLQTKYSVALKVESAQQPKQVLKMEVAVLKKLQGKDHVCRFVGCGRNDRFNYVVMELQGCNLADLRRSTNRGTFTVSTMIRLGRQILKAIESIHSVGFLHRDIKPSNFAMGRFPSTRRICYMLDFGLARQFTTSSQEVRPPRRLAGFRGTVRYASVNAHKNKEMGRHDDLWSLFYMLVEFLVGQLPWRKIKDKEQVGKLKEAYDHRLMLKHLPSEFSIFLDHISNLDYFTKPDYELLMSVFENSMKTYNVVENDPYDWERTSTDCAFNTPTAANVPQHHTRLTPAYMGMANASVVLGDLLKENTDEVLQDEQLSDGDNIGPERQPQSPIFPTKILEADGWEDLDRNSNLIRFPGWKGPTEEVQSKKGNQSPHVSPSFGSPVCLKSDIVPSDKDAPLLRKLRNIHSFELDKRLTLEPKPNTERFVEACNGGKQTAGSALDQEGNVGAGPTAASVRVWHFDEEFLSGDVSPKLASPGSLELCDGAASSGFVAVNLNIDQQDVDLNDWVMVERVSDQQEVQDVANSSPGPEAKLTSTPSEEPEEVQPMDESPDKERITPIPSHGNTLRVERLELSMGPTAALLPITPTSPAEALAEGAITQLPTSPASLPEEVVARKLLRSPSPHTFLNTLSDPLHQCSPPTIRRSQSAEQHNQRRSSCSSSSQPNITHRKLPTIPTGASSTKIPSVIRITRAQLQQLTALRPSALSSQSASDCVLQCPLLENREHGEKEALPQDITVDIHSPPEQPQFLHFSPSSNDAENMTNRNRNPQIPRSAPCPENLPCNTCNTVPKNSNADSGADPQEALPSKPRTFTRDSEFSTDPDQHPPLKNNVTSSTENTNHIQSSPTTVASRDSSRRLSRIPVLESTSLLQDVTPGTAKQKLLQKQGQRLPNSPCASPCASPSLSSVQRDRLSSISASERSQDEESIHGLRQGDEALSLSSSSSPHSHKSKIPRPVSRSPAQGEVAAQLRRYRIRAGSAGDTELMTCLAHLMRSGTSRSSSLHSRSSPQHVGTRLVCINQSGISHHHHHHHQRSSSASPRSCSSLQRSISSSPSRVGCLRSHSPPSFSGSPPLRRTNPHAQEGSCGHKARPKTCVHKLNHLTNKSEPQLVKVGIIGGGHVGKQLALLLLTTSGFPPAHIHISTKRPDSLSEFSNRGVRCYFDNRRLAAWADVIFLCILPSQLRHVCAELHSQLPAHCLVYSFTSSVQLHRLESLLDHTFLLRPQYSFMTSDSVPLWLHHNKVADALKDDEVLRSSCPLSMTGALCLNQRWVSAVLYTLVNMCTAEGLRAKQTVQLLNELLHTTSLTSTLTCNSFVNSSWAATLIDSEEEMEKSELRSRLSSLSVSSFSGIASKPCDSSPLERLQSTNLSQPVIPSDHQRQMDDNSNTEESQQHTGDEPTAEGNSAEENSTAEKSSEPEERKALPPLQPANTWTSKAQKELKAKLRQEKDSVVTVYRGDIMTVHVPTIPEAKRVCWEFATDGYDIGFGVYFDWSPVTTRDITVHISESSDDEDEDYEFEAAPVAPGDVEKGSKTTAKSNLGEILPVYRQDSHLAVQGGSHSFPGEGTYLIKFDNSYSLWRNKTLYYRVYYSV</sequence>
<feature type="compositionally biased region" description="Basic and acidic residues" evidence="18">
    <location>
        <begin position="1449"/>
        <end position="1458"/>
    </location>
</feature>
<evidence type="ECO:0000313" key="22">
    <source>
        <dbReference type="Proteomes" id="UP000319801"/>
    </source>
</evidence>
<comment type="catalytic activity">
    <reaction evidence="12">
        <text>L-threonyl-[protein] + ATP = O-phospho-L-threonyl-[protein] + ADP + H(+)</text>
        <dbReference type="Rhea" id="RHEA:46608"/>
        <dbReference type="Rhea" id="RHEA-COMP:11060"/>
        <dbReference type="Rhea" id="RHEA-COMP:11605"/>
        <dbReference type="ChEBI" id="CHEBI:15378"/>
        <dbReference type="ChEBI" id="CHEBI:30013"/>
        <dbReference type="ChEBI" id="CHEBI:30616"/>
        <dbReference type="ChEBI" id="CHEBI:61977"/>
        <dbReference type="ChEBI" id="CHEBI:456216"/>
        <dbReference type="EC" id="2.7.11.1"/>
    </reaction>
</comment>
<feature type="compositionally biased region" description="Polar residues" evidence="18">
    <location>
        <begin position="404"/>
        <end position="416"/>
    </location>
</feature>
<feature type="compositionally biased region" description="Acidic residues" evidence="18">
    <location>
        <begin position="576"/>
        <end position="586"/>
    </location>
</feature>
<evidence type="ECO:0000256" key="2">
    <source>
        <dbReference type="ARBA" id="ARBA00005525"/>
    </source>
</evidence>
<feature type="compositionally biased region" description="Polar residues" evidence="18">
    <location>
        <begin position="789"/>
        <end position="807"/>
    </location>
</feature>
<feature type="compositionally biased region" description="Polar residues" evidence="18">
    <location>
        <begin position="866"/>
        <end position="888"/>
    </location>
</feature>
<keyword evidence="5" id="KW-0723">Serine/threonine-protein kinase</keyword>
<dbReference type="InterPro" id="IPR011009">
    <property type="entry name" value="Kinase-like_dom_sf"/>
</dbReference>
<evidence type="ECO:0000256" key="15">
    <source>
        <dbReference type="ARBA" id="ARBA00061588"/>
    </source>
</evidence>
<evidence type="ECO:0000256" key="13">
    <source>
        <dbReference type="ARBA" id="ARBA00048679"/>
    </source>
</evidence>
<dbReference type="Gene3D" id="1.10.510.10">
    <property type="entry name" value="Transferase(Phosphotransferase) domain 1"/>
    <property type="match status" value="1"/>
</dbReference>
<keyword evidence="8 17" id="KW-0547">Nucleotide-binding</keyword>
<dbReference type="PROSITE" id="PS50866">
    <property type="entry name" value="GOLD"/>
    <property type="match status" value="1"/>
</dbReference>
<comment type="similarity">
    <text evidence="15">Belongs to the protein kinase superfamily. CK1 Ser/Thr protein kinase family.</text>
</comment>
<feature type="binding site" evidence="17">
    <location>
        <position position="50"/>
    </location>
    <ligand>
        <name>ATP</name>
        <dbReference type="ChEBI" id="CHEBI:30616"/>
    </ligand>
</feature>
<dbReference type="Gene3D" id="2.60.120.680">
    <property type="entry name" value="GOLD domain"/>
    <property type="match status" value="1"/>
</dbReference>
<dbReference type="SMART" id="SM00220">
    <property type="entry name" value="S_TKc"/>
    <property type="match status" value="1"/>
</dbReference>
<comment type="function">
    <text evidence="14">Probable oxidoreductase.</text>
</comment>
<protein>
    <recommendedName>
        <fullName evidence="16">NADP-dependent oxidoreductase domain-containing protein 1</fullName>
        <ecNumber evidence="3">2.7.11.1</ecNumber>
    </recommendedName>
</protein>
<feature type="compositionally biased region" description="Polar residues" evidence="18">
    <location>
        <begin position="1437"/>
        <end position="1448"/>
    </location>
</feature>
<dbReference type="Proteomes" id="UP000319801">
    <property type="component" value="Unassembled WGS sequence"/>
</dbReference>
<dbReference type="InterPro" id="IPR009038">
    <property type="entry name" value="GOLD_dom"/>
</dbReference>
<evidence type="ECO:0000259" key="20">
    <source>
        <dbReference type="PROSITE" id="PS50866"/>
    </source>
</evidence>
<evidence type="ECO:0000256" key="7">
    <source>
        <dbReference type="ARBA" id="ARBA00022679"/>
    </source>
</evidence>
<dbReference type="SUPFAM" id="SSF51735">
    <property type="entry name" value="NAD(P)-binding Rossmann-fold domains"/>
    <property type="match status" value="1"/>
</dbReference>
<dbReference type="InterPro" id="IPR050235">
    <property type="entry name" value="CK1_Ser-Thr_kinase"/>
</dbReference>
<evidence type="ECO:0000256" key="4">
    <source>
        <dbReference type="ARBA" id="ARBA00022490"/>
    </source>
</evidence>
<dbReference type="InterPro" id="IPR017441">
    <property type="entry name" value="Protein_kinase_ATP_BS"/>
</dbReference>
<comment type="caution">
    <text evidence="21">The sequence shown here is derived from an EMBL/GenBank/DDBJ whole genome shotgun (WGS) entry which is preliminary data.</text>
</comment>
<evidence type="ECO:0000259" key="19">
    <source>
        <dbReference type="PROSITE" id="PS50011"/>
    </source>
</evidence>
<keyword evidence="22" id="KW-1185">Reference proteome</keyword>
<evidence type="ECO:0000256" key="9">
    <source>
        <dbReference type="ARBA" id="ARBA00022777"/>
    </source>
</evidence>
<evidence type="ECO:0000313" key="21">
    <source>
        <dbReference type="EMBL" id="TSQ46675.1"/>
    </source>
</evidence>
<dbReference type="SUPFAM" id="SSF101576">
    <property type="entry name" value="Supernatant protein factor (SPF), C-terminal domain"/>
    <property type="match status" value="1"/>
</dbReference>
<evidence type="ECO:0000256" key="3">
    <source>
        <dbReference type="ARBA" id="ARBA00012513"/>
    </source>
</evidence>
<reference evidence="21 22" key="1">
    <citation type="journal article" date="2019" name="Genome Biol. Evol.">
        <title>Whole-Genome Sequencing of the Giant Devil Catfish, Bagarius yarrelli.</title>
        <authorList>
            <person name="Jiang W."/>
            <person name="Lv Y."/>
            <person name="Cheng L."/>
            <person name="Yang K."/>
            <person name="Chao B."/>
            <person name="Wang X."/>
            <person name="Li Y."/>
            <person name="Pan X."/>
            <person name="You X."/>
            <person name="Zhang Y."/>
            <person name="Yang J."/>
            <person name="Li J."/>
            <person name="Zhang X."/>
            <person name="Liu S."/>
            <person name="Sun C."/>
            <person name="Yang J."/>
            <person name="Shi Q."/>
        </authorList>
    </citation>
    <scope>NUCLEOTIDE SEQUENCE [LARGE SCALE GENOMIC DNA]</scope>
    <source>
        <strain evidence="21">JWS20170419001</strain>
        <tissue evidence="21">Muscle</tissue>
    </source>
</reference>
<feature type="compositionally biased region" description="Low complexity" evidence="18">
    <location>
        <begin position="915"/>
        <end position="942"/>
    </location>
</feature>
<dbReference type="GO" id="GO:0016491">
    <property type="term" value="F:oxidoreductase activity"/>
    <property type="evidence" value="ECO:0007669"/>
    <property type="project" value="UniProtKB-KW"/>
</dbReference>
<dbReference type="InterPro" id="IPR036291">
    <property type="entry name" value="NAD(P)-bd_dom_sf"/>
</dbReference>
<feature type="region of interest" description="Disordered" evidence="18">
    <location>
        <begin position="775"/>
        <end position="812"/>
    </location>
</feature>
<dbReference type="Gene3D" id="3.40.50.720">
    <property type="entry name" value="NAD(P)-binding Rossmann-like Domain"/>
    <property type="match status" value="1"/>
</dbReference>
<keyword evidence="10 17" id="KW-0067">ATP-binding</keyword>
<organism evidence="21 22">
    <name type="scientific">Bagarius yarrelli</name>
    <name type="common">Goonch</name>
    <name type="synonym">Bagrus yarrelli</name>
    <dbReference type="NCBI Taxonomy" id="175774"/>
    <lineage>
        <taxon>Eukaryota</taxon>
        <taxon>Metazoa</taxon>
        <taxon>Chordata</taxon>
        <taxon>Craniata</taxon>
        <taxon>Vertebrata</taxon>
        <taxon>Euteleostomi</taxon>
        <taxon>Actinopterygii</taxon>
        <taxon>Neopterygii</taxon>
        <taxon>Teleostei</taxon>
        <taxon>Ostariophysi</taxon>
        <taxon>Siluriformes</taxon>
        <taxon>Sisoridae</taxon>
        <taxon>Sisorinae</taxon>
        <taxon>Bagarius</taxon>
    </lineage>
</organism>
<dbReference type="SUPFAM" id="SSF56112">
    <property type="entry name" value="Protein kinase-like (PK-like)"/>
    <property type="match status" value="1"/>
</dbReference>
<dbReference type="GO" id="GO:0004674">
    <property type="term" value="F:protein serine/threonine kinase activity"/>
    <property type="evidence" value="ECO:0007669"/>
    <property type="project" value="UniProtKB-KW"/>
</dbReference>
<dbReference type="PROSITE" id="PS50011">
    <property type="entry name" value="PROTEIN_KINASE_DOM"/>
    <property type="match status" value="1"/>
</dbReference>
<feature type="region of interest" description="Disordered" evidence="18">
    <location>
        <begin position="552"/>
        <end position="601"/>
    </location>
</feature>
<evidence type="ECO:0000256" key="6">
    <source>
        <dbReference type="ARBA" id="ARBA00022553"/>
    </source>
</evidence>
<dbReference type="Pfam" id="PF03807">
    <property type="entry name" value="F420_oxidored"/>
    <property type="match status" value="1"/>
</dbReference>
<keyword evidence="7" id="KW-0808">Transferase</keyword>
<comment type="catalytic activity">
    <reaction evidence="13">
        <text>L-seryl-[protein] + ATP = O-phospho-L-seryl-[protein] + ADP + H(+)</text>
        <dbReference type="Rhea" id="RHEA:17989"/>
        <dbReference type="Rhea" id="RHEA-COMP:9863"/>
        <dbReference type="Rhea" id="RHEA-COMP:11604"/>
        <dbReference type="ChEBI" id="CHEBI:15378"/>
        <dbReference type="ChEBI" id="CHEBI:29999"/>
        <dbReference type="ChEBI" id="CHEBI:30616"/>
        <dbReference type="ChEBI" id="CHEBI:83421"/>
        <dbReference type="ChEBI" id="CHEBI:456216"/>
        <dbReference type="EC" id="2.7.11.1"/>
    </reaction>
</comment>
<dbReference type="PROSITE" id="PS00107">
    <property type="entry name" value="PROTEIN_KINASE_ATP"/>
    <property type="match status" value="1"/>
</dbReference>
<evidence type="ECO:0000256" key="8">
    <source>
        <dbReference type="ARBA" id="ARBA00022741"/>
    </source>
</evidence>
<feature type="domain" description="GOLD" evidence="20">
    <location>
        <begin position="1473"/>
        <end position="1627"/>
    </location>
</feature>
<dbReference type="InterPro" id="IPR028939">
    <property type="entry name" value="P5C_Rdtase_cat_N"/>
</dbReference>
<feature type="region of interest" description="Disordered" evidence="18">
    <location>
        <begin position="661"/>
        <end position="716"/>
    </location>
</feature>
<evidence type="ECO:0000256" key="16">
    <source>
        <dbReference type="ARBA" id="ARBA00072230"/>
    </source>
</evidence>
<dbReference type="FunFam" id="3.30.200.20:FF:000358">
    <property type="entry name" value="Tau tubulin kinase 2b"/>
    <property type="match status" value="1"/>
</dbReference>
<dbReference type="OrthoDB" id="5979581at2759"/>
<dbReference type="GO" id="GO:0005737">
    <property type="term" value="C:cytoplasm"/>
    <property type="evidence" value="ECO:0007669"/>
    <property type="project" value="UniProtKB-SubCell"/>
</dbReference>
<dbReference type="EC" id="2.7.11.1" evidence="3"/>
<accession>A0A556V025</accession>
<comment type="subcellular location">
    <subcellularLocation>
        <location evidence="1">Cytoplasm</location>
    </subcellularLocation>
</comment>
<feature type="region of interest" description="Disordered" evidence="18">
    <location>
        <begin position="1385"/>
        <end position="1472"/>
    </location>
</feature>
<gene>
    <name evidence="21" type="ORF">Baya_11385</name>
</gene>
<dbReference type="InterPro" id="IPR000719">
    <property type="entry name" value="Prot_kinase_dom"/>
</dbReference>
<keyword evidence="6" id="KW-0597">Phosphoprotein</keyword>
<name>A0A556V025_BAGYA</name>
<dbReference type="PANTHER" id="PTHR11909">
    <property type="entry name" value="CASEIN KINASE-RELATED"/>
    <property type="match status" value="1"/>
</dbReference>
<feature type="domain" description="Protein kinase" evidence="19">
    <location>
        <begin position="21"/>
        <end position="284"/>
    </location>
</feature>
<evidence type="ECO:0000256" key="12">
    <source>
        <dbReference type="ARBA" id="ARBA00047899"/>
    </source>
</evidence>
<dbReference type="Pfam" id="PF00069">
    <property type="entry name" value="Pkinase"/>
    <property type="match status" value="1"/>
</dbReference>
<feature type="compositionally biased region" description="Polar residues" evidence="18">
    <location>
        <begin position="553"/>
        <end position="575"/>
    </location>
</feature>
<dbReference type="GO" id="GO:0005524">
    <property type="term" value="F:ATP binding"/>
    <property type="evidence" value="ECO:0007669"/>
    <property type="project" value="UniProtKB-UniRule"/>
</dbReference>
<evidence type="ECO:0000256" key="11">
    <source>
        <dbReference type="ARBA" id="ARBA00023002"/>
    </source>
</evidence>
<dbReference type="FunFam" id="3.40.50.720:FF:000447">
    <property type="entry name" value="NADP dependent oxidoreductase domain containing 1"/>
    <property type="match status" value="1"/>
</dbReference>
<evidence type="ECO:0000256" key="5">
    <source>
        <dbReference type="ARBA" id="ARBA00022527"/>
    </source>
</evidence>
<feature type="compositionally biased region" description="Basic residues" evidence="18">
    <location>
        <begin position="1060"/>
        <end position="1069"/>
    </location>
</feature>
<feature type="region of interest" description="Disordered" evidence="18">
    <location>
        <begin position="1059"/>
        <end position="1125"/>
    </location>
</feature>
<feature type="compositionally biased region" description="Polar residues" evidence="18">
    <location>
        <begin position="1399"/>
        <end position="1408"/>
    </location>
</feature>